<accession>A0ABW4L5E4</accession>
<dbReference type="RefSeq" id="WP_388005838.1">
    <property type="nucleotide sequence ID" value="NZ_JBHUEE010000004.1"/>
</dbReference>
<name>A0ABW4L5E4_9MICO</name>
<gene>
    <name evidence="1" type="ORF">ACFSE6_09890</name>
</gene>
<comment type="caution">
    <text evidence="1">The sequence shown here is derived from an EMBL/GenBank/DDBJ whole genome shotgun (WGS) entry which is preliminary data.</text>
</comment>
<evidence type="ECO:0008006" key="3">
    <source>
        <dbReference type="Google" id="ProtNLM"/>
    </source>
</evidence>
<proteinExistence type="predicted"/>
<organism evidence="1 2">
    <name type="scientific">Georgenia deserti</name>
    <dbReference type="NCBI Taxonomy" id="2093781"/>
    <lineage>
        <taxon>Bacteria</taxon>
        <taxon>Bacillati</taxon>
        <taxon>Actinomycetota</taxon>
        <taxon>Actinomycetes</taxon>
        <taxon>Micrococcales</taxon>
        <taxon>Bogoriellaceae</taxon>
        <taxon>Georgenia</taxon>
    </lineage>
</organism>
<evidence type="ECO:0000313" key="1">
    <source>
        <dbReference type="EMBL" id="MFD1718147.1"/>
    </source>
</evidence>
<dbReference type="Proteomes" id="UP001597277">
    <property type="component" value="Unassembled WGS sequence"/>
</dbReference>
<keyword evidence="2" id="KW-1185">Reference proteome</keyword>
<sequence>MSTTEEDVLRCSAKRCGAEATRALLWNNPKLHTTGRRKVWLACEDHLDHLSQFLSARSFLREVIGTDELDESHG</sequence>
<evidence type="ECO:0000313" key="2">
    <source>
        <dbReference type="Proteomes" id="UP001597277"/>
    </source>
</evidence>
<dbReference type="EMBL" id="JBHUEE010000004">
    <property type="protein sequence ID" value="MFD1718147.1"/>
    <property type="molecule type" value="Genomic_DNA"/>
</dbReference>
<protein>
    <recommendedName>
        <fullName evidence="3">Acetone carboxylase</fullName>
    </recommendedName>
</protein>
<reference evidence="2" key="1">
    <citation type="journal article" date="2019" name="Int. J. Syst. Evol. Microbiol.">
        <title>The Global Catalogue of Microorganisms (GCM) 10K type strain sequencing project: providing services to taxonomists for standard genome sequencing and annotation.</title>
        <authorList>
            <consortium name="The Broad Institute Genomics Platform"/>
            <consortium name="The Broad Institute Genome Sequencing Center for Infectious Disease"/>
            <person name="Wu L."/>
            <person name="Ma J."/>
        </authorList>
    </citation>
    <scope>NUCLEOTIDE SEQUENCE [LARGE SCALE GENOMIC DNA]</scope>
    <source>
        <strain evidence="2">JCM 17130</strain>
    </source>
</reference>